<feature type="transmembrane region" description="Helical" evidence="1">
    <location>
        <begin position="179"/>
        <end position="197"/>
    </location>
</feature>
<keyword evidence="1" id="KW-0812">Transmembrane</keyword>
<organism evidence="2 3">
    <name type="scientific">Mycolicibacterium madagascariense</name>
    <dbReference type="NCBI Taxonomy" id="212765"/>
    <lineage>
        <taxon>Bacteria</taxon>
        <taxon>Bacillati</taxon>
        <taxon>Actinomycetota</taxon>
        <taxon>Actinomycetes</taxon>
        <taxon>Mycobacteriales</taxon>
        <taxon>Mycobacteriaceae</taxon>
        <taxon>Mycolicibacterium</taxon>
    </lineage>
</organism>
<feature type="transmembrane region" description="Helical" evidence="1">
    <location>
        <begin position="127"/>
        <end position="146"/>
    </location>
</feature>
<dbReference type="Proteomes" id="UP000466517">
    <property type="component" value="Chromosome"/>
</dbReference>
<proteinExistence type="predicted"/>
<evidence type="ECO:0000313" key="2">
    <source>
        <dbReference type="EMBL" id="BBZ26785.1"/>
    </source>
</evidence>
<keyword evidence="1" id="KW-1133">Transmembrane helix</keyword>
<dbReference type="AlphaFoldDB" id="A0A7I7XBT5"/>
<protein>
    <submittedName>
        <fullName evidence="2">Uncharacterized protein</fullName>
    </submittedName>
</protein>
<keyword evidence="3" id="KW-1185">Reference proteome</keyword>
<evidence type="ECO:0000313" key="3">
    <source>
        <dbReference type="Proteomes" id="UP000466517"/>
    </source>
</evidence>
<evidence type="ECO:0000256" key="1">
    <source>
        <dbReference type="SAM" id="Phobius"/>
    </source>
</evidence>
<dbReference type="EMBL" id="AP022610">
    <property type="protein sequence ID" value="BBZ26785.1"/>
    <property type="molecule type" value="Genomic_DNA"/>
</dbReference>
<feature type="transmembrane region" description="Helical" evidence="1">
    <location>
        <begin position="237"/>
        <end position="254"/>
    </location>
</feature>
<reference evidence="2 3" key="1">
    <citation type="journal article" date="2019" name="Emerg. Microbes Infect.">
        <title>Comprehensive subspecies identification of 175 nontuberculous mycobacteria species based on 7547 genomic profiles.</title>
        <authorList>
            <person name="Matsumoto Y."/>
            <person name="Kinjo T."/>
            <person name="Motooka D."/>
            <person name="Nabeya D."/>
            <person name="Jung N."/>
            <person name="Uechi K."/>
            <person name="Horii T."/>
            <person name="Iida T."/>
            <person name="Fujita J."/>
            <person name="Nakamura S."/>
        </authorList>
    </citation>
    <scope>NUCLEOTIDE SEQUENCE [LARGE SCALE GENOMIC DNA]</scope>
    <source>
        <strain evidence="2 3">JCM 13574</strain>
    </source>
</reference>
<feature type="transmembrane region" description="Helical" evidence="1">
    <location>
        <begin position="35"/>
        <end position="56"/>
    </location>
</feature>
<keyword evidence="1" id="KW-0472">Membrane</keyword>
<feature type="transmembrane region" description="Helical" evidence="1">
    <location>
        <begin position="62"/>
        <end position="81"/>
    </location>
</feature>
<dbReference type="RefSeq" id="WP_246240338.1">
    <property type="nucleotide sequence ID" value="NZ_AP022610.1"/>
</dbReference>
<accession>A0A7I7XBT5</accession>
<feature type="transmembrane region" description="Helical" evidence="1">
    <location>
        <begin position="153"/>
        <end position="173"/>
    </location>
</feature>
<feature type="transmembrane region" description="Helical" evidence="1">
    <location>
        <begin position="204"/>
        <end position="222"/>
    </location>
</feature>
<feature type="transmembrane region" description="Helical" evidence="1">
    <location>
        <begin position="275"/>
        <end position="296"/>
    </location>
</feature>
<feature type="transmembrane region" description="Helical" evidence="1">
    <location>
        <begin position="97"/>
        <end position="115"/>
    </location>
</feature>
<name>A0A7I7XBT5_9MYCO</name>
<gene>
    <name evidence="2" type="ORF">MMAD_10800</name>
</gene>
<sequence length="510" mass="54889">MSTAVSPAIAPPRRRAAFAGWIYALHPTYRLVARWAIIAIAACVAFRASLFSLAATSRAESLGAYVWTVPAAAILVAIGVARRHRTELPIHDRQTDVIVGVMGFVLAVLLQGVLMPRYALYFNLLRLDLLAMWLYVVCCCTVLFGLRPVMRFAWVWGFLLLVFPLPYQLTVASLGGGNFAAGSAALVIAGVGTGIAVGRTIRRGFWGSVFAWIVGFAVLILIDSTFTDAPLQVYQEVPALTAMAVVGLAMFAAARRGMPKQVLERKIEPLAAKQVWSGIPMVVGVAVVLATLPLPADTTTAAISRSSPAPLVPGRPLVTPPTWSTVATRDFNDVNRLYGAKAVLVRQTMVADTGSFRWDKLSRPRTLVVDSLISERPFSFGVYPGRVLYGLTGARFSALRPVNLGMGVTGQLASVVDDKLLITWNALQFAWGNADLAERVTIFAVDDHRPDAPFPTPSTDLTSTLRTLLTLLFRGNAVLDERTPTFKDADLLTGFGRALVAAQSPPAAAS</sequence>
<dbReference type="KEGG" id="mmag:MMAD_10800"/>